<keyword evidence="5" id="KW-0813">Transport</keyword>
<evidence type="ECO:0000313" key="7">
    <source>
        <dbReference type="Proteomes" id="UP000266426"/>
    </source>
</evidence>
<keyword evidence="2 5" id="KW-0812">Transmembrane</keyword>
<dbReference type="GO" id="GO:0065002">
    <property type="term" value="P:intracellular protein transmembrane transport"/>
    <property type="evidence" value="ECO:0007669"/>
    <property type="project" value="TreeGrafter"/>
</dbReference>
<sequence length="264" mass="29675">MSTYDSSEQDMQIHHNSLTKPFIEHLEDLRSTILLCVMSVVITTLICFAFSPGLFSFLIHPLSLMDTDTHMPALRSLQPVGAFMMSMKTAFAGGVIASLPLNLFLIGKFILPALTNKEKTMLIPVFSAGAVLFAAGIVFCYFMVIPISLRFLWNFASWIGVVNDWTLEYYIEFVTRFLLVFGCMFELPLVVISLVFLNILSYSFLARNRRYVIVIIFIFAALVTPPDVLSQVLLALPLLGLYEISVWCSLLIEKKRLASKHLAG</sequence>
<feature type="transmembrane region" description="Helical" evidence="5">
    <location>
        <begin position="234"/>
        <end position="252"/>
    </location>
</feature>
<evidence type="ECO:0000256" key="4">
    <source>
        <dbReference type="ARBA" id="ARBA00023136"/>
    </source>
</evidence>
<comment type="caution">
    <text evidence="6">The sequence shown here is derived from an EMBL/GenBank/DDBJ whole genome shotgun (WGS) entry which is preliminary data.</text>
</comment>
<dbReference type="Proteomes" id="UP000266426">
    <property type="component" value="Unassembled WGS sequence"/>
</dbReference>
<comment type="function">
    <text evidence="5">Part of the twin-arginine translocation (Tat) system that transports large folded proteins containing a characteristic twin-arginine motif in their signal peptide across membranes.</text>
</comment>
<accession>A0A3A4R5I6</accession>
<dbReference type="AlphaFoldDB" id="A0A3A4R5I6"/>
<keyword evidence="3 5" id="KW-1133">Transmembrane helix</keyword>
<keyword evidence="4 5" id="KW-0472">Membrane</keyword>
<protein>
    <recommendedName>
        <fullName evidence="5">Sec-independent protein translocase protein TatC</fullName>
    </recommendedName>
</protein>
<reference evidence="6 7" key="1">
    <citation type="journal article" date="2017" name="ISME J.">
        <title>Energy and carbon metabolisms in a deep terrestrial subsurface fluid microbial community.</title>
        <authorList>
            <person name="Momper L."/>
            <person name="Jungbluth S.P."/>
            <person name="Lee M.D."/>
            <person name="Amend J.P."/>
        </authorList>
    </citation>
    <scope>NUCLEOTIDE SEQUENCE [LARGE SCALE GENOMIC DNA]</scope>
    <source>
        <strain evidence="6">SURF_26</strain>
    </source>
</reference>
<evidence type="ECO:0000256" key="3">
    <source>
        <dbReference type="ARBA" id="ARBA00022989"/>
    </source>
</evidence>
<evidence type="ECO:0000256" key="1">
    <source>
        <dbReference type="ARBA" id="ARBA00004141"/>
    </source>
</evidence>
<feature type="transmembrane region" description="Helical" evidence="5">
    <location>
        <begin position="177"/>
        <end position="199"/>
    </location>
</feature>
<dbReference type="GO" id="GO:0033281">
    <property type="term" value="C:TAT protein transport complex"/>
    <property type="evidence" value="ECO:0007669"/>
    <property type="project" value="UniProtKB-UniRule"/>
</dbReference>
<dbReference type="EMBL" id="QZJZ01000039">
    <property type="protein sequence ID" value="RJP59903.1"/>
    <property type="molecule type" value="Genomic_DNA"/>
</dbReference>
<feature type="transmembrane region" description="Helical" evidence="5">
    <location>
        <begin position="32"/>
        <end position="59"/>
    </location>
</feature>
<dbReference type="HAMAP" id="MF_00902">
    <property type="entry name" value="TatC"/>
    <property type="match status" value="1"/>
</dbReference>
<proteinExistence type="inferred from homology"/>
<dbReference type="InterPro" id="IPR002033">
    <property type="entry name" value="TatC"/>
</dbReference>
<dbReference type="NCBIfam" id="TIGR00945">
    <property type="entry name" value="tatC"/>
    <property type="match status" value="1"/>
</dbReference>
<feature type="transmembrane region" description="Helical" evidence="5">
    <location>
        <begin position="121"/>
        <end position="144"/>
    </location>
</feature>
<name>A0A3A4R5I6_9BACT</name>
<dbReference type="PRINTS" id="PR01840">
    <property type="entry name" value="TATCFAMILY"/>
</dbReference>
<comment type="subcellular location">
    <subcellularLocation>
        <location evidence="5">Cell membrane</location>
        <topology evidence="5">Multi-pass membrane protein</topology>
    </subcellularLocation>
    <subcellularLocation>
        <location evidence="1">Membrane</location>
        <topology evidence="1">Multi-pass membrane protein</topology>
    </subcellularLocation>
</comment>
<evidence type="ECO:0000256" key="5">
    <source>
        <dbReference type="HAMAP-Rule" id="MF_00902"/>
    </source>
</evidence>
<organism evidence="6 7">
    <name type="scientific">Candidatus Auribacter fodinae</name>
    <dbReference type="NCBI Taxonomy" id="2093366"/>
    <lineage>
        <taxon>Bacteria</taxon>
        <taxon>Pseudomonadati</taxon>
        <taxon>Candidatus Auribacterota</taxon>
        <taxon>Candidatus Auribacteria</taxon>
        <taxon>Candidatus Auribacterales</taxon>
        <taxon>Candidatus Auribacteraceae</taxon>
        <taxon>Candidatus Auribacter</taxon>
    </lineage>
</organism>
<feature type="transmembrane region" description="Helical" evidence="5">
    <location>
        <begin position="211"/>
        <end position="228"/>
    </location>
</feature>
<comment type="subunit">
    <text evidence="5">Forms a complex with TatA.</text>
</comment>
<evidence type="ECO:0000313" key="6">
    <source>
        <dbReference type="EMBL" id="RJP59903.1"/>
    </source>
</evidence>
<gene>
    <name evidence="5 6" type="primary">tatC</name>
    <name evidence="6" type="ORF">C4541_05055</name>
</gene>
<dbReference type="PANTHER" id="PTHR30371">
    <property type="entry name" value="SEC-INDEPENDENT PROTEIN TRANSLOCASE PROTEIN TATC"/>
    <property type="match status" value="1"/>
</dbReference>
<keyword evidence="5" id="KW-0811">Translocation</keyword>
<keyword evidence="5" id="KW-0653">Protein transport</keyword>
<dbReference type="PANTHER" id="PTHR30371:SF0">
    <property type="entry name" value="SEC-INDEPENDENT PROTEIN TRANSLOCASE PROTEIN TATC, CHLOROPLASTIC-RELATED"/>
    <property type="match status" value="1"/>
</dbReference>
<evidence type="ECO:0000256" key="2">
    <source>
        <dbReference type="ARBA" id="ARBA00022692"/>
    </source>
</evidence>
<comment type="similarity">
    <text evidence="5">Belongs to the TatC family.</text>
</comment>
<dbReference type="GO" id="GO:0043953">
    <property type="term" value="P:protein transport by the Tat complex"/>
    <property type="evidence" value="ECO:0007669"/>
    <property type="project" value="UniProtKB-UniRule"/>
</dbReference>
<keyword evidence="5" id="KW-1003">Cell membrane</keyword>
<feature type="transmembrane region" description="Helical" evidence="5">
    <location>
        <begin position="80"/>
        <end position="101"/>
    </location>
</feature>
<dbReference type="GO" id="GO:0009977">
    <property type="term" value="F:proton motive force dependent protein transmembrane transporter activity"/>
    <property type="evidence" value="ECO:0007669"/>
    <property type="project" value="TreeGrafter"/>
</dbReference>
<dbReference type="Pfam" id="PF00902">
    <property type="entry name" value="TatC"/>
    <property type="match status" value="1"/>
</dbReference>